<dbReference type="AlphaFoldDB" id="B6HBU4"/>
<protein>
    <submittedName>
        <fullName evidence="2">Uncharacterized protein</fullName>
    </submittedName>
</protein>
<dbReference type="Proteomes" id="UP000000724">
    <property type="component" value="Contig Pc00c18"/>
</dbReference>
<evidence type="ECO:0000256" key="1">
    <source>
        <dbReference type="SAM" id="MobiDB-lite"/>
    </source>
</evidence>
<gene>
    <name evidence="2" type="ORF">Pc18g00520</name>
    <name evidence="2" type="ORF">PCH_Pc18g00520</name>
</gene>
<reference evidence="2 3" key="1">
    <citation type="journal article" date="2008" name="Nat. Biotechnol.">
        <title>Genome sequencing and analysis of the filamentous fungus Penicillium chrysogenum.</title>
        <authorList>
            <person name="van den Berg M.A."/>
            <person name="Albang R."/>
            <person name="Albermann K."/>
            <person name="Badger J.H."/>
            <person name="Daran J.-M."/>
            <person name="Driessen A.J.M."/>
            <person name="Garcia-Estrada C."/>
            <person name="Fedorova N.D."/>
            <person name="Harris D.M."/>
            <person name="Heijne W.H.M."/>
            <person name="Joardar V.S."/>
            <person name="Kiel J.A.K.W."/>
            <person name="Kovalchuk A."/>
            <person name="Martin J.F."/>
            <person name="Nierman W.C."/>
            <person name="Nijland J.G."/>
            <person name="Pronk J.T."/>
            <person name="Roubos J.A."/>
            <person name="van der Klei I.J."/>
            <person name="van Peij N.N.M.E."/>
            <person name="Veenhuis M."/>
            <person name="von Doehren H."/>
            <person name="Wagner C."/>
            <person name="Wortman J.R."/>
            <person name="Bovenberg R.A.L."/>
        </authorList>
    </citation>
    <scope>NUCLEOTIDE SEQUENCE [LARGE SCALE GENOMIC DNA]</scope>
    <source>
        <strain evidence="3">ATCC 28089 / DSM 1075 / NRRL 1951 / Wisconsin 54-1255</strain>
    </source>
</reference>
<dbReference type="VEuPathDB" id="FungiDB:PCH_Pc18g00520"/>
<feature type="compositionally biased region" description="Basic and acidic residues" evidence="1">
    <location>
        <begin position="202"/>
        <end position="212"/>
    </location>
</feature>
<name>B6HBU4_PENRW</name>
<sequence>MYFPNSTAEDVHWHTSRVFKEPGSWLGLSLNQQSPVYLHLVFVLLKYTTGYSNSSCAILPYILIVQLLCLGQSTKMDDTPVNIIPQAWCFIWRCERLEQILISMKEMTTSFIPQQRLQVLRIDLNHLDIATGITSPSVTRYFMPRTNTPRIEKIREDPSWDWFLSQRGSFGKGTYRANYLLRRVFMDYQDSSITEFWPRELHEAESEGKENNQDSTAQESSGQLDNTGGDKESDEDDKPHDKEVNKGKEINSDKAKEGEIIGPKKTDESDEDGDKIEESGGDNCNPSDESQKKSEKRDKKADVDHEMVIPKALDRDIRNYRTNDWSVYWLTFLPRHQRLYDLDLPDNVHGISIARSMELNHPHKCHAWALVDVILCGHERPSTAELIALASWGLRGMFRQLESLANGIKPEGVHMLSEVFPTMIIVFDQRCCARVLYGYFDGRLQVQFTPVLNFKEFTEGAFGLDLWGNFSVYLDLTKAFVRDVPPTEFKYDVYSLFDSEYSIYHTHVMPKP</sequence>
<dbReference type="HOGENOM" id="CLU_040832_0_0_1"/>
<feature type="compositionally biased region" description="Basic and acidic residues" evidence="1">
    <location>
        <begin position="237"/>
        <end position="267"/>
    </location>
</feature>
<accession>B6HBU4</accession>
<dbReference type="OMA" id="ISIARSM"/>
<evidence type="ECO:0000313" key="2">
    <source>
        <dbReference type="EMBL" id="CAP94276.1"/>
    </source>
</evidence>
<dbReference type="OrthoDB" id="4341274at2759"/>
<keyword evidence="3" id="KW-1185">Reference proteome</keyword>
<organism evidence="2 3">
    <name type="scientific">Penicillium rubens (strain ATCC 28089 / DSM 1075 / NRRL 1951 / Wisconsin 54-1255)</name>
    <name type="common">Penicillium chrysogenum</name>
    <dbReference type="NCBI Taxonomy" id="500485"/>
    <lineage>
        <taxon>Eukaryota</taxon>
        <taxon>Fungi</taxon>
        <taxon>Dikarya</taxon>
        <taxon>Ascomycota</taxon>
        <taxon>Pezizomycotina</taxon>
        <taxon>Eurotiomycetes</taxon>
        <taxon>Eurotiomycetidae</taxon>
        <taxon>Eurotiales</taxon>
        <taxon>Aspergillaceae</taxon>
        <taxon>Penicillium</taxon>
        <taxon>Penicillium chrysogenum species complex</taxon>
    </lineage>
</organism>
<feature type="compositionally biased region" description="Basic and acidic residues" evidence="1">
    <location>
        <begin position="289"/>
        <end position="303"/>
    </location>
</feature>
<feature type="region of interest" description="Disordered" evidence="1">
    <location>
        <begin position="202"/>
        <end position="303"/>
    </location>
</feature>
<feature type="compositionally biased region" description="Polar residues" evidence="1">
    <location>
        <begin position="213"/>
        <end position="226"/>
    </location>
</feature>
<evidence type="ECO:0000313" key="3">
    <source>
        <dbReference type="Proteomes" id="UP000000724"/>
    </source>
</evidence>
<proteinExistence type="predicted"/>
<dbReference type="EMBL" id="AM920433">
    <property type="protein sequence ID" value="CAP94276.1"/>
    <property type="molecule type" value="Genomic_DNA"/>
</dbReference>